<gene>
    <name evidence="15" type="ORF">M231_00921</name>
</gene>
<keyword evidence="9" id="KW-0539">Nucleus</keyword>
<accession>A0A4Q1BUF8</accession>
<comment type="caution">
    <text evidence="15">The sequence shown here is derived from an EMBL/GenBank/DDBJ whole genome shotgun (WGS) entry which is preliminary data.</text>
</comment>
<reference evidence="15 16" key="1">
    <citation type="submission" date="2016-06" db="EMBL/GenBank/DDBJ databases">
        <title>Evolution of pathogenesis and genome organization in the Tremellales.</title>
        <authorList>
            <person name="Cuomo C."/>
            <person name="Litvintseva A."/>
            <person name="Heitman J."/>
            <person name="Chen Y."/>
            <person name="Sun S."/>
            <person name="Springer D."/>
            <person name="Dromer F."/>
            <person name="Young S."/>
            <person name="Zeng Q."/>
            <person name="Chapman S."/>
            <person name="Gujja S."/>
            <person name="Saif S."/>
            <person name="Birren B."/>
        </authorList>
    </citation>
    <scope>NUCLEOTIDE SEQUENCE [LARGE SCALE GENOMIC DNA]</scope>
    <source>
        <strain evidence="15 16">ATCC 28783</strain>
    </source>
</reference>
<dbReference type="InterPro" id="IPR038275">
    <property type="entry name" value="Nuf2_N_sf"/>
</dbReference>
<feature type="domain" description="Kinetochore protein Nuf2 N-terminal" evidence="13">
    <location>
        <begin position="17"/>
        <end position="149"/>
    </location>
</feature>
<name>A0A4Q1BUF8_TREME</name>
<keyword evidence="6" id="KW-0498">Mitosis</keyword>
<dbReference type="AlphaFoldDB" id="A0A4Q1BUF8"/>
<evidence type="ECO:0000256" key="2">
    <source>
        <dbReference type="ARBA" id="ARBA00004629"/>
    </source>
</evidence>
<dbReference type="InterPro" id="IPR005549">
    <property type="entry name" value="Kinetochore_Nuf2_N"/>
</dbReference>
<evidence type="ECO:0000256" key="12">
    <source>
        <dbReference type="SAM" id="Coils"/>
    </source>
</evidence>
<feature type="coiled-coil region" evidence="12">
    <location>
        <begin position="294"/>
        <end position="416"/>
    </location>
</feature>
<keyword evidence="16" id="KW-1185">Reference proteome</keyword>
<keyword evidence="5" id="KW-0132">Cell division</keyword>
<dbReference type="GO" id="GO:0051383">
    <property type="term" value="P:kinetochore organization"/>
    <property type="evidence" value="ECO:0007669"/>
    <property type="project" value="TreeGrafter"/>
</dbReference>
<sequence>MSQVRRAPVPQTNLPGFPMMTTGEIMDCLAALGINVAQEDITKPTWNSAQMIYSSLLDALMGVPPDALDQPKAALLGMMEYKELYADALQFTMLFRHCRALASLCGISNFNMSDLTRPDAQRLRTALSGIMNFAKFRDERSQFHLALVAKVAKQSDKAQQLRKKLEQIDINMGEITARHAADRPLTDKAKERNDSLRSELMGLRTEQVNLSHEVEDLKRERGALSEQATNKMHELATLTSQTTLARSRLVQSPERIKRNISEMTHQVTVEKATLSTYQQQARSHQNRLEVFGGLERDLKELIDLEKTIEQQKIKVEEARRSQSALQARLEGKNIEGQGLKSKLEQLDRQLQFASDKLHRQQELGRETRDRAKKRIDDVKAEYVKLKKVKSVWQREKDNLMSQIKELEDEMGAFISKNEREIDDLLQDYWTTRKQAEDYMNTMTVKLGLVIG</sequence>
<dbReference type="OrthoDB" id="8194677at2759"/>
<evidence type="ECO:0000256" key="9">
    <source>
        <dbReference type="ARBA" id="ARBA00023242"/>
    </source>
</evidence>
<comment type="subcellular location">
    <subcellularLocation>
        <location evidence="2">Chromosome</location>
        <location evidence="2">Centromere</location>
        <location evidence="2">Kinetochore</location>
    </subcellularLocation>
    <subcellularLocation>
        <location evidence="1">Nucleus</location>
    </subcellularLocation>
</comment>
<keyword evidence="11" id="KW-0137">Centromere</keyword>
<evidence type="ECO:0000256" key="7">
    <source>
        <dbReference type="ARBA" id="ARBA00022838"/>
    </source>
</evidence>
<evidence type="ECO:0000259" key="13">
    <source>
        <dbReference type="Pfam" id="PF03800"/>
    </source>
</evidence>
<evidence type="ECO:0000313" key="16">
    <source>
        <dbReference type="Proteomes" id="UP000289152"/>
    </source>
</evidence>
<evidence type="ECO:0000256" key="4">
    <source>
        <dbReference type="ARBA" id="ARBA00022454"/>
    </source>
</evidence>
<dbReference type="STRING" id="5217.A0A4Q1BUF8"/>
<evidence type="ECO:0000256" key="10">
    <source>
        <dbReference type="ARBA" id="ARBA00023306"/>
    </source>
</evidence>
<dbReference type="GO" id="GO:0044877">
    <property type="term" value="F:protein-containing complex binding"/>
    <property type="evidence" value="ECO:0007669"/>
    <property type="project" value="TreeGrafter"/>
</dbReference>
<dbReference type="GO" id="GO:0045132">
    <property type="term" value="P:meiotic chromosome segregation"/>
    <property type="evidence" value="ECO:0007669"/>
    <property type="project" value="TreeGrafter"/>
</dbReference>
<dbReference type="Pfam" id="PF03800">
    <property type="entry name" value="Nuf2"/>
    <property type="match status" value="1"/>
</dbReference>
<dbReference type="Proteomes" id="UP000289152">
    <property type="component" value="Unassembled WGS sequence"/>
</dbReference>
<dbReference type="GO" id="GO:0051315">
    <property type="term" value="P:attachment of mitotic spindle microtubules to kinetochore"/>
    <property type="evidence" value="ECO:0007669"/>
    <property type="project" value="TreeGrafter"/>
</dbReference>
<dbReference type="GO" id="GO:0007052">
    <property type="term" value="P:mitotic spindle organization"/>
    <property type="evidence" value="ECO:0007669"/>
    <property type="project" value="TreeGrafter"/>
</dbReference>
<dbReference type="FunCoup" id="A0A4Q1BUF8">
    <property type="interactions" value="64"/>
</dbReference>
<comment type="similarity">
    <text evidence="3">Belongs to the NUF2 family.</text>
</comment>
<evidence type="ECO:0000256" key="5">
    <source>
        <dbReference type="ARBA" id="ARBA00022618"/>
    </source>
</evidence>
<dbReference type="GO" id="GO:0005634">
    <property type="term" value="C:nucleus"/>
    <property type="evidence" value="ECO:0007669"/>
    <property type="project" value="UniProtKB-SubCell"/>
</dbReference>
<dbReference type="PANTHER" id="PTHR21650:SF2">
    <property type="entry name" value="KINETOCHORE PROTEIN NUF2"/>
    <property type="match status" value="1"/>
</dbReference>
<keyword evidence="10" id="KW-0131">Cell cycle</keyword>
<organism evidence="15 16">
    <name type="scientific">Tremella mesenterica</name>
    <name type="common">Jelly fungus</name>
    <dbReference type="NCBI Taxonomy" id="5217"/>
    <lineage>
        <taxon>Eukaryota</taxon>
        <taxon>Fungi</taxon>
        <taxon>Dikarya</taxon>
        <taxon>Basidiomycota</taxon>
        <taxon>Agaricomycotina</taxon>
        <taxon>Tremellomycetes</taxon>
        <taxon>Tremellales</taxon>
        <taxon>Tremellaceae</taxon>
        <taxon>Tremella</taxon>
    </lineage>
</organism>
<dbReference type="InterPro" id="IPR041112">
    <property type="entry name" value="Nuf2_DHR10-like"/>
</dbReference>
<evidence type="ECO:0000256" key="3">
    <source>
        <dbReference type="ARBA" id="ARBA00005498"/>
    </source>
</evidence>
<dbReference type="InParanoid" id="A0A4Q1BUF8"/>
<dbReference type="PANTHER" id="PTHR21650">
    <property type="entry name" value="MEMBRALIN/KINETOCHORE PROTEIN NUF2"/>
    <property type="match status" value="1"/>
</dbReference>
<dbReference type="EMBL" id="SDIL01000006">
    <property type="protein sequence ID" value="RXK41686.1"/>
    <property type="molecule type" value="Genomic_DNA"/>
</dbReference>
<evidence type="ECO:0000256" key="6">
    <source>
        <dbReference type="ARBA" id="ARBA00022776"/>
    </source>
</evidence>
<evidence type="ECO:0000256" key="11">
    <source>
        <dbReference type="ARBA" id="ARBA00023328"/>
    </source>
</evidence>
<proteinExistence type="inferred from homology"/>
<evidence type="ECO:0000256" key="8">
    <source>
        <dbReference type="ARBA" id="ARBA00023054"/>
    </source>
</evidence>
<dbReference type="Gene3D" id="1.10.418.60">
    <property type="entry name" value="Ncd80 complex, Nuf2 subunit"/>
    <property type="match status" value="1"/>
</dbReference>
<evidence type="ECO:0000256" key="1">
    <source>
        <dbReference type="ARBA" id="ARBA00004123"/>
    </source>
</evidence>
<dbReference type="GO" id="GO:0051301">
    <property type="term" value="P:cell division"/>
    <property type="evidence" value="ECO:0007669"/>
    <property type="project" value="UniProtKB-KW"/>
</dbReference>
<keyword evidence="8 12" id="KW-0175">Coiled coil</keyword>
<keyword evidence="4" id="KW-0158">Chromosome</keyword>
<dbReference type="VEuPathDB" id="FungiDB:TREMEDRAFT_29984"/>
<dbReference type="Pfam" id="PF18595">
    <property type="entry name" value="Nuf2_DHR10-like"/>
    <property type="match status" value="1"/>
</dbReference>
<protein>
    <submittedName>
        <fullName evidence="15">Uncharacterized protein</fullName>
    </submittedName>
</protein>
<feature type="domain" description="Nuf2 DHR10-like" evidence="14">
    <location>
        <begin position="266"/>
        <end position="379"/>
    </location>
</feature>
<keyword evidence="7" id="KW-0995">Kinetochore</keyword>
<dbReference type="GO" id="GO:0031262">
    <property type="term" value="C:Ndc80 complex"/>
    <property type="evidence" value="ECO:0007669"/>
    <property type="project" value="InterPro"/>
</dbReference>
<feature type="coiled-coil region" evidence="12">
    <location>
        <begin position="148"/>
        <end position="234"/>
    </location>
</feature>
<evidence type="ECO:0000313" key="15">
    <source>
        <dbReference type="EMBL" id="RXK41686.1"/>
    </source>
</evidence>
<evidence type="ECO:0000259" key="14">
    <source>
        <dbReference type="Pfam" id="PF18595"/>
    </source>
</evidence>